<dbReference type="InterPro" id="IPR032675">
    <property type="entry name" value="LRR_dom_sf"/>
</dbReference>
<dbReference type="Proteomes" id="UP001337655">
    <property type="component" value="Unassembled WGS sequence"/>
</dbReference>
<dbReference type="InterPro" id="IPR001810">
    <property type="entry name" value="F-box_dom"/>
</dbReference>
<dbReference type="InterPro" id="IPR036047">
    <property type="entry name" value="F-box-like_dom_sf"/>
</dbReference>
<proteinExistence type="predicted"/>
<sequence length="458" mass="50102">MALDVQSNWNVSMAENLERTMNKPTNHDRIPPPSNPSGHPTTVSPPPRGPPIHLPDEIIIAILSYLPHQRTLLACTQLSHQWHAIATPLLYAHPHLYGSNYDPFVASLCPSINPHVRRSPLSSLVKVLDMRQLVHQGSKSTTARVLGRVKGQLEEFRAPQASLGINCLPALGKCGRLRVLDLGLVSESPPLLELFKTVGGLGELRVLKLPRSSGFGVQSKASAFESVQWPPKLEELCLSGGIDAHFLHGVVAFPKTLKGLTIEHCPNAKGFAVTHLLKTAVQGLEGLEWLKIAHMPRLGGRALDGVLHLLPQLKKLSVSADYITPGVFEDGLPEAPASGEIAPNWLPEAAGPLVHSNLRTLELTYSGAPAGVEDKITAIDIMIAIDDGSVPNLRQVRVDQALLWQSAGMRQDVEALTDVLQEGARRDWENGDWIFDGMERGKSEQREVWKRESGVWIF</sequence>
<name>A0AAV9NY03_9PEZI</name>
<organism evidence="3 4">
    <name type="scientific">Saxophila tyrrhenica</name>
    <dbReference type="NCBI Taxonomy" id="1690608"/>
    <lineage>
        <taxon>Eukaryota</taxon>
        <taxon>Fungi</taxon>
        <taxon>Dikarya</taxon>
        <taxon>Ascomycota</taxon>
        <taxon>Pezizomycotina</taxon>
        <taxon>Dothideomycetes</taxon>
        <taxon>Dothideomycetidae</taxon>
        <taxon>Mycosphaerellales</taxon>
        <taxon>Extremaceae</taxon>
        <taxon>Saxophila</taxon>
    </lineage>
</organism>
<reference evidence="3 4" key="1">
    <citation type="submission" date="2023-08" db="EMBL/GenBank/DDBJ databases">
        <title>Black Yeasts Isolated from many extreme environments.</title>
        <authorList>
            <person name="Coleine C."/>
            <person name="Stajich J.E."/>
            <person name="Selbmann L."/>
        </authorList>
    </citation>
    <scope>NUCLEOTIDE SEQUENCE [LARGE SCALE GENOMIC DNA]</scope>
    <source>
        <strain evidence="3 4">CCFEE 5935</strain>
    </source>
</reference>
<dbReference type="RefSeq" id="XP_064653860.1">
    <property type="nucleotide sequence ID" value="XM_064807956.1"/>
</dbReference>
<evidence type="ECO:0000256" key="1">
    <source>
        <dbReference type="SAM" id="MobiDB-lite"/>
    </source>
</evidence>
<dbReference type="CDD" id="cd09917">
    <property type="entry name" value="F-box_SF"/>
    <property type="match status" value="1"/>
</dbReference>
<dbReference type="GeneID" id="89932064"/>
<gene>
    <name evidence="3" type="ORF">LTR77_010739</name>
</gene>
<dbReference type="Gene3D" id="3.80.10.10">
    <property type="entry name" value="Ribonuclease Inhibitor"/>
    <property type="match status" value="1"/>
</dbReference>
<feature type="domain" description="F-box" evidence="2">
    <location>
        <begin position="53"/>
        <end position="96"/>
    </location>
</feature>
<dbReference type="SUPFAM" id="SSF81383">
    <property type="entry name" value="F-box domain"/>
    <property type="match status" value="1"/>
</dbReference>
<evidence type="ECO:0000259" key="2">
    <source>
        <dbReference type="Pfam" id="PF12937"/>
    </source>
</evidence>
<comment type="caution">
    <text evidence="3">The sequence shown here is derived from an EMBL/GenBank/DDBJ whole genome shotgun (WGS) entry which is preliminary data.</text>
</comment>
<protein>
    <recommendedName>
        <fullName evidence="2">F-box domain-containing protein</fullName>
    </recommendedName>
</protein>
<evidence type="ECO:0000313" key="3">
    <source>
        <dbReference type="EMBL" id="KAK5163366.1"/>
    </source>
</evidence>
<accession>A0AAV9NY03</accession>
<dbReference type="EMBL" id="JAVRRT010000026">
    <property type="protein sequence ID" value="KAK5163366.1"/>
    <property type="molecule type" value="Genomic_DNA"/>
</dbReference>
<evidence type="ECO:0000313" key="4">
    <source>
        <dbReference type="Proteomes" id="UP001337655"/>
    </source>
</evidence>
<dbReference type="AlphaFoldDB" id="A0AAV9NY03"/>
<dbReference type="SUPFAM" id="SSF52047">
    <property type="entry name" value="RNI-like"/>
    <property type="match status" value="1"/>
</dbReference>
<dbReference type="Pfam" id="PF12937">
    <property type="entry name" value="F-box-like"/>
    <property type="match status" value="1"/>
</dbReference>
<keyword evidence="4" id="KW-1185">Reference proteome</keyword>
<feature type="region of interest" description="Disordered" evidence="1">
    <location>
        <begin position="21"/>
        <end position="50"/>
    </location>
</feature>
<feature type="compositionally biased region" description="Basic and acidic residues" evidence="1">
    <location>
        <begin position="21"/>
        <end position="30"/>
    </location>
</feature>
<dbReference type="Gene3D" id="1.20.1280.50">
    <property type="match status" value="1"/>
</dbReference>